<keyword evidence="2" id="KW-1185">Reference proteome</keyword>
<dbReference type="EMBL" id="AKHW03000769">
    <property type="protein sequence ID" value="KYO44405.1"/>
    <property type="molecule type" value="Genomic_DNA"/>
</dbReference>
<name>A0A151P6P9_ALLMI</name>
<dbReference type="AlphaFoldDB" id="A0A151P6P9"/>
<sequence>MCLAVPPGGSPGLHRGFHLHSKLFLRDSARAASGRGSAAVGAAPAGFSELGLAVSAFNCLSNEQKTPAAPLRRFCPA</sequence>
<gene>
    <name evidence="1" type="ORF">Y1Q_0010997</name>
</gene>
<protein>
    <submittedName>
        <fullName evidence="1">Uncharacterized protein</fullName>
    </submittedName>
</protein>
<accession>A0A151P6P9</accession>
<proteinExistence type="predicted"/>
<evidence type="ECO:0000313" key="2">
    <source>
        <dbReference type="Proteomes" id="UP000050525"/>
    </source>
</evidence>
<evidence type="ECO:0000313" key="1">
    <source>
        <dbReference type="EMBL" id="KYO44405.1"/>
    </source>
</evidence>
<reference evidence="1 2" key="1">
    <citation type="journal article" date="2012" name="Genome Biol.">
        <title>Sequencing three crocodilian genomes to illuminate the evolution of archosaurs and amniotes.</title>
        <authorList>
            <person name="St John J.A."/>
            <person name="Braun E.L."/>
            <person name="Isberg S.R."/>
            <person name="Miles L.G."/>
            <person name="Chong A.Y."/>
            <person name="Gongora J."/>
            <person name="Dalzell P."/>
            <person name="Moran C."/>
            <person name="Bed'hom B."/>
            <person name="Abzhanov A."/>
            <person name="Burgess S.C."/>
            <person name="Cooksey A.M."/>
            <person name="Castoe T.A."/>
            <person name="Crawford N.G."/>
            <person name="Densmore L.D."/>
            <person name="Drew J.C."/>
            <person name="Edwards S.V."/>
            <person name="Faircloth B.C."/>
            <person name="Fujita M.K."/>
            <person name="Greenwold M.J."/>
            <person name="Hoffmann F.G."/>
            <person name="Howard J.M."/>
            <person name="Iguchi T."/>
            <person name="Janes D.E."/>
            <person name="Khan S.Y."/>
            <person name="Kohno S."/>
            <person name="de Koning A.J."/>
            <person name="Lance S.L."/>
            <person name="McCarthy F.M."/>
            <person name="McCormack J.E."/>
            <person name="Merchant M.E."/>
            <person name="Peterson D.G."/>
            <person name="Pollock D.D."/>
            <person name="Pourmand N."/>
            <person name="Raney B.J."/>
            <person name="Roessler K.A."/>
            <person name="Sanford J.R."/>
            <person name="Sawyer R.H."/>
            <person name="Schmidt C.J."/>
            <person name="Triplett E.W."/>
            <person name="Tuberville T.D."/>
            <person name="Venegas-Anaya M."/>
            <person name="Howard J.T."/>
            <person name="Jarvis E.D."/>
            <person name="Guillette L.J.Jr."/>
            <person name="Glenn T.C."/>
            <person name="Green R.E."/>
            <person name="Ray D.A."/>
        </authorList>
    </citation>
    <scope>NUCLEOTIDE SEQUENCE [LARGE SCALE GENOMIC DNA]</scope>
    <source>
        <strain evidence="1">KSC_2009_1</strain>
    </source>
</reference>
<dbReference type="Proteomes" id="UP000050525">
    <property type="component" value="Unassembled WGS sequence"/>
</dbReference>
<organism evidence="1 2">
    <name type="scientific">Alligator mississippiensis</name>
    <name type="common">American alligator</name>
    <dbReference type="NCBI Taxonomy" id="8496"/>
    <lineage>
        <taxon>Eukaryota</taxon>
        <taxon>Metazoa</taxon>
        <taxon>Chordata</taxon>
        <taxon>Craniata</taxon>
        <taxon>Vertebrata</taxon>
        <taxon>Euteleostomi</taxon>
        <taxon>Archelosauria</taxon>
        <taxon>Archosauria</taxon>
        <taxon>Crocodylia</taxon>
        <taxon>Alligatoridae</taxon>
        <taxon>Alligatorinae</taxon>
        <taxon>Alligator</taxon>
    </lineage>
</organism>
<comment type="caution">
    <text evidence="1">The sequence shown here is derived from an EMBL/GenBank/DDBJ whole genome shotgun (WGS) entry which is preliminary data.</text>
</comment>